<reference evidence="8" key="1">
    <citation type="submission" date="2021-01" db="EMBL/GenBank/DDBJ databases">
        <authorList>
            <person name="Corre E."/>
            <person name="Pelletier E."/>
            <person name="Niang G."/>
            <person name="Scheremetjew M."/>
            <person name="Finn R."/>
            <person name="Kale V."/>
            <person name="Holt S."/>
            <person name="Cochrane G."/>
            <person name="Meng A."/>
            <person name="Brown T."/>
            <person name="Cohen L."/>
        </authorList>
    </citation>
    <scope>NUCLEOTIDE SEQUENCE</scope>
    <source>
        <strain evidence="8">SL-175</strain>
    </source>
</reference>
<dbReference type="AlphaFoldDB" id="A0A7S0SB44"/>
<feature type="binding site" evidence="6">
    <location>
        <position position="210"/>
    </location>
    <ligand>
        <name>chlorophyll a</name>
        <dbReference type="ChEBI" id="CHEBI:58416"/>
        <label>1</label>
    </ligand>
</feature>
<feature type="binding site" evidence="6">
    <location>
        <position position="193"/>
    </location>
    <ligand>
        <name>chlorophyll a</name>
        <dbReference type="ChEBI" id="CHEBI:58416"/>
        <label>1</label>
    </ligand>
</feature>
<evidence type="ECO:0000256" key="2">
    <source>
        <dbReference type="ARBA" id="ARBA00022528"/>
    </source>
</evidence>
<dbReference type="PANTHER" id="PTHR21649">
    <property type="entry name" value="CHLOROPHYLL A/B BINDING PROTEIN"/>
    <property type="match status" value="1"/>
</dbReference>
<feature type="binding site" evidence="6">
    <location>
        <position position="225"/>
    </location>
    <ligand>
        <name>chlorophyll a</name>
        <dbReference type="ChEBI" id="CHEBI:58416"/>
        <label>1</label>
    </ligand>
</feature>
<feature type="binding site" evidence="6">
    <location>
        <position position="85"/>
    </location>
    <ligand>
        <name>chlorophyll a</name>
        <dbReference type="ChEBI" id="CHEBI:58416"/>
        <label>1</label>
    </ligand>
</feature>
<dbReference type="InterPro" id="IPR022796">
    <property type="entry name" value="Chloroa_b-bind"/>
</dbReference>
<dbReference type="Pfam" id="PF00504">
    <property type="entry name" value="Chloroa_b-bind"/>
    <property type="match status" value="1"/>
</dbReference>
<feature type="binding site" evidence="6">
    <location>
        <position position="196"/>
    </location>
    <ligand>
        <name>chlorophyll a</name>
        <dbReference type="ChEBI" id="CHEBI:58416"/>
        <label>1</label>
    </ligand>
</feature>
<feature type="binding site" evidence="6">
    <location>
        <position position="192"/>
    </location>
    <ligand>
        <name>chlorophyll a</name>
        <dbReference type="ChEBI" id="CHEBI:58416"/>
        <label>1</label>
    </ligand>
</feature>
<keyword evidence="4 7" id="KW-0934">Plastid</keyword>
<evidence type="ECO:0000256" key="4">
    <source>
        <dbReference type="ARBA" id="ARBA00022640"/>
    </source>
</evidence>
<keyword evidence="7" id="KW-0604">Photosystem II</keyword>
<comment type="subcellular location">
    <subcellularLocation>
        <location evidence="7">Plastid</location>
        <location evidence="7">Chloroplast thylakoid membrane</location>
    </subcellularLocation>
</comment>
<dbReference type="GO" id="GO:0009535">
    <property type="term" value="C:chloroplast thylakoid membrane"/>
    <property type="evidence" value="ECO:0007669"/>
    <property type="project" value="UniProtKB-SubCell"/>
</dbReference>
<dbReference type="SUPFAM" id="SSF103511">
    <property type="entry name" value="Chlorophyll a-b binding protein"/>
    <property type="match status" value="1"/>
</dbReference>
<protein>
    <recommendedName>
        <fullName evidence="7">Chlorophyll a-b binding protein, chloroplastic</fullName>
    </recommendedName>
</protein>
<evidence type="ECO:0000256" key="7">
    <source>
        <dbReference type="RuleBase" id="RU363080"/>
    </source>
</evidence>
<proteinExistence type="inferred from homology"/>
<evidence type="ECO:0000256" key="1">
    <source>
        <dbReference type="ARBA" id="ARBA00022494"/>
    </source>
</evidence>
<keyword evidence="7" id="KW-0793">Thylakoid</keyword>
<accession>A0A7S0SB44</accession>
<comment type="similarity">
    <text evidence="7">Belongs to the light-harvesting chlorophyll a/b-binding (LHC) protein family.</text>
</comment>
<feature type="binding site" evidence="6">
    <location>
        <position position="82"/>
    </location>
    <ligand>
        <name>chlorophyll a</name>
        <dbReference type="ChEBI" id="CHEBI:58416"/>
        <label>1</label>
    </ligand>
</feature>
<keyword evidence="3 7" id="KW-0602">Photosynthesis</keyword>
<keyword evidence="5 7" id="KW-0157">Chromophore</keyword>
<dbReference type="GO" id="GO:0016168">
    <property type="term" value="F:chlorophyll binding"/>
    <property type="evidence" value="ECO:0007669"/>
    <property type="project" value="UniProtKB-KW"/>
</dbReference>
<evidence type="ECO:0000256" key="3">
    <source>
        <dbReference type="ARBA" id="ARBA00022531"/>
    </source>
</evidence>
<dbReference type="EMBL" id="HBFC01008068">
    <property type="protein sequence ID" value="CAD8701906.1"/>
    <property type="molecule type" value="Transcribed_RNA"/>
</dbReference>
<keyword evidence="2 7" id="KW-0150">Chloroplast</keyword>
<dbReference type="GO" id="GO:0009523">
    <property type="term" value="C:photosystem II"/>
    <property type="evidence" value="ECO:0007669"/>
    <property type="project" value="UniProtKB-KW"/>
</dbReference>
<evidence type="ECO:0000256" key="6">
    <source>
        <dbReference type="PIRSR" id="PIRSR601344-1"/>
    </source>
</evidence>
<organism evidence="8">
    <name type="scientific">Mantoniella antarctica</name>
    <dbReference type="NCBI Taxonomy" id="81844"/>
    <lineage>
        <taxon>Eukaryota</taxon>
        <taxon>Viridiplantae</taxon>
        <taxon>Chlorophyta</taxon>
        <taxon>Mamiellophyceae</taxon>
        <taxon>Mamiellales</taxon>
        <taxon>Mamiellaceae</taxon>
        <taxon>Mantoniella</taxon>
    </lineage>
</organism>
<dbReference type="InterPro" id="IPR001344">
    <property type="entry name" value="Chloro_AB-bd_pln"/>
</dbReference>
<gene>
    <name evidence="8" type="ORF">MANT1106_LOCUS4588</name>
</gene>
<feature type="binding site" evidence="6">
    <location>
        <position position="198"/>
    </location>
    <ligand>
        <name>chlorophyll a</name>
        <dbReference type="ChEBI" id="CHEBI:58416"/>
        <label>1</label>
    </ligand>
</feature>
<dbReference type="Gene3D" id="1.10.3460.10">
    <property type="entry name" value="Chlorophyll a/b binding protein domain"/>
    <property type="match status" value="1"/>
</dbReference>
<comment type="function">
    <text evidence="7">The light-harvesting complex (LHC) functions as a light receptor, it captures and delivers excitation energy to photosystems with which it is closely associated.</text>
</comment>
<name>A0A7S0SB44_9CHLO</name>
<feature type="binding site" description="axial binding residue" evidence="6">
    <location>
        <position position="87"/>
    </location>
    <ligand>
        <name>chlorophyll b</name>
        <dbReference type="ChEBI" id="CHEBI:61721"/>
        <label>1</label>
    </ligand>
    <ligandPart>
        <name>Mg</name>
        <dbReference type="ChEBI" id="CHEBI:25107"/>
    </ligandPart>
</feature>
<sequence length="247" mass="26894">MAAIVAQNTAAAGLKAHVARRGVAARASRARVVSVSAAARPNFFPGSVPPAHLDGTMPADYGFDPLGLGKDKETLVWYQQAELMHSRWAMLGITGMVVPELFDNPLVEGAMPNWIEAPLYKGYFTDDNTLFVVQIFLMNWVEISRWQDMKKPGYAHEQFAATGEDVGYPGGGLFNPMGFATNEKDYKIARVKELANGRLAMMAVLGCFIQETVTKTGPIANLKAHLADPAHTTIFDSFHPIVLNTGL</sequence>
<dbReference type="GO" id="GO:0009765">
    <property type="term" value="P:photosynthesis, light harvesting"/>
    <property type="evidence" value="ECO:0007669"/>
    <property type="project" value="InterPro"/>
</dbReference>
<evidence type="ECO:0000313" key="8">
    <source>
        <dbReference type="EMBL" id="CAD8701906.1"/>
    </source>
</evidence>
<keyword evidence="1 6" id="KW-0148">Chlorophyll</keyword>
<evidence type="ECO:0000256" key="5">
    <source>
        <dbReference type="ARBA" id="ARBA00022991"/>
    </source>
</evidence>
<keyword evidence="7" id="KW-0603">Photosystem I</keyword>
<dbReference type="GO" id="GO:0009522">
    <property type="term" value="C:photosystem I"/>
    <property type="evidence" value="ECO:0007669"/>
    <property type="project" value="UniProtKB-KW"/>
</dbReference>